<evidence type="ECO:0000256" key="2">
    <source>
        <dbReference type="ARBA" id="ARBA00022737"/>
    </source>
</evidence>
<sequence>MPRWSLCWLCVCAAAYSASVGATSSSQTTSTTSSHTTTSTTTTTELSLTTTTETTTSQTSSQTSQTTSQTTATSTSQTVTTATSTRSTSTATLPETCDTLLSSALLSLGVAPEKAGSLACAPCDPSAALSISCDPDGHVVSISLQGQGLQGHLPPALAELSYLRRLKLGFNRISGPIPPELGRLQDLELLLLTSNELTGPIPRELGNLSKMQALYCASNKLSGSLPRELGSLSSLQDLDLSDNQLTGPLPMELGSLATVKNILLGFNRFEGDLPSSFGSLRSLTDLLLHNNQLSGELPKELRGLRRLRRLELFSNSFTKEIPSELGQLRSLRILHLSRNQFVGPLPKELGKLSRLQQLDLSHNLLSGAIPSEIAQLRAIKEINLRNNLLEGGMPMADFQALGKLDLSQNLLTGSVLLGSLRRIKQLSLRGNLLSGTIPPEIGGLLPLRVLDLGENSFSGQLPPLGNLTRLEELQMDGNGLSGELSEDLCKLRYIQHFSCSRNQLTGRIPDCLWKLPRLHSLLLHDNGFTGPLPQVLWAQNLVALTLHNNALIGSLPSRLSSLKDLAVLTLHGNRLSGSVQDLSLTAPCLDNPHFELQGRACRDWADEPVESCETLVSYALAREELAELLRNCPRSCQKCDQQLEEPKVTLHRNTFSCSVPEHVTSGNVLATVVMGNMIGDGHALPSWVLNEEQQEFLYFSERAYTSNLFIGFGMALVLLGLVFARGRVWMALFEASRHTHDSVQVSVVAESCFGVLRFTVLSAFLCSAMLPLYFWGAGYYICGQPLGRATAAYLTGSWETLVTSISWSCLTLFFAASVTSIPKRTTGPGLASESTPAGGKLVFFWILWLVVVFFLSMPSILFAVAQALPANNTSGLSSWMLHMAHTAAPIMIVGIDMLLASALAKCYSALTGIRTDRLLMSLRLCSAWLLSMLTTLLLHENCLAGWKSFWSVCDSDSPRHQLFNWKIWHESILSTDEMCQLEPSWWHNGRCSRAMIEGLAPLLMKKLLLRTCLQPALLLLAWQLSKLDPERADGSSHLRLFRFGPTTSGCLSPIQQHAMLTTFMETTIFWGPLNPLVSLCVAAATMVNVLLFSKAVTDFRVRLPTDDANSQSTLSRGYLVCSIAASSAFQIWHAFGTGMHGQVLLVLTATAVIAYTWVPLTPVHCTTAIRCLRWLIWRPRVKNEEESIELTYADALEANVDATSAGIND</sequence>
<evidence type="ECO:0000256" key="6">
    <source>
        <dbReference type="SAM" id="SignalP"/>
    </source>
</evidence>
<dbReference type="InterPro" id="IPR032675">
    <property type="entry name" value="LRR_dom_sf"/>
</dbReference>
<keyword evidence="3 5" id="KW-0472">Membrane</keyword>
<proteinExistence type="predicted"/>
<evidence type="ECO:0000256" key="3">
    <source>
        <dbReference type="ARBA" id="ARBA00023136"/>
    </source>
</evidence>
<name>A0A812ILC4_9DINO</name>
<dbReference type="InterPro" id="IPR001611">
    <property type="entry name" value="Leu-rich_rpt"/>
</dbReference>
<dbReference type="EMBL" id="CAJNDS010000296">
    <property type="protein sequence ID" value="CAE7040395.1"/>
    <property type="molecule type" value="Genomic_DNA"/>
</dbReference>
<evidence type="ECO:0000256" key="1">
    <source>
        <dbReference type="ARBA" id="ARBA00022614"/>
    </source>
</evidence>
<feature type="transmembrane region" description="Helical" evidence="5">
    <location>
        <begin position="1141"/>
        <end position="1160"/>
    </location>
</feature>
<feature type="region of interest" description="Disordered" evidence="4">
    <location>
        <begin position="24"/>
        <end position="90"/>
    </location>
</feature>
<feature type="transmembrane region" description="Helical" evidence="5">
    <location>
        <begin position="842"/>
        <end position="868"/>
    </location>
</feature>
<feature type="transmembrane region" description="Helical" evidence="5">
    <location>
        <begin position="1117"/>
        <end position="1135"/>
    </location>
</feature>
<protein>
    <submittedName>
        <fullName evidence="7">FLS2 protein</fullName>
    </submittedName>
</protein>
<dbReference type="PANTHER" id="PTHR48054:SF47">
    <property type="entry name" value="OS06G0179800 PROTEIN"/>
    <property type="match status" value="1"/>
</dbReference>
<feature type="chain" id="PRO_5032514902" evidence="6">
    <location>
        <begin position="23"/>
        <end position="1209"/>
    </location>
</feature>
<dbReference type="Proteomes" id="UP000604046">
    <property type="component" value="Unassembled WGS sequence"/>
</dbReference>
<dbReference type="SMART" id="SM00369">
    <property type="entry name" value="LRR_TYP"/>
    <property type="match status" value="9"/>
</dbReference>
<evidence type="ECO:0000256" key="4">
    <source>
        <dbReference type="SAM" id="MobiDB-lite"/>
    </source>
</evidence>
<evidence type="ECO:0000256" key="5">
    <source>
        <dbReference type="SAM" id="Phobius"/>
    </source>
</evidence>
<feature type="signal peptide" evidence="6">
    <location>
        <begin position="1"/>
        <end position="22"/>
    </location>
</feature>
<evidence type="ECO:0000313" key="7">
    <source>
        <dbReference type="EMBL" id="CAE7040395.1"/>
    </source>
</evidence>
<feature type="transmembrane region" description="Helical" evidence="5">
    <location>
        <begin position="704"/>
        <end position="724"/>
    </location>
</feature>
<dbReference type="AlphaFoldDB" id="A0A812ILC4"/>
<organism evidence="7 8">
    <name type="scientific">Symbiodinium natans</name>
    <dbReference type="NCBI Taxonomy" id="878477"/>
    <lineage>
        <taxon>Eukaryota</taxon>
        <taxon>Sar</taxon>
        <taxon>Alveolata</taxon>
        <taxon>Dinophyceae</taxon>
        <taxon>Suessiales</taxon>
        <taxon>Symbiodiniaceae</taxon>
        <taxon>Symbiodinium</taxon>
    </lineage>
</organism>
<keyword evidence="5" id="KW-0812">Transmembrane</keyword>
<dbReference type="InterPro" id="IPR003591">
    <property type="entry name" value="Leu-rich_rpt_typical-subtyp"/>
</dbReference>
<dbReference type="PRINTS" id="PR00019">
    <property type="entry name" value="LEURICHRPT"/>
</dbReference>
<keyword evidence="6" id="KW-0732">Signal</keyword>
<comment type="caution">
    <text evidence="7">The sequence shown here is derived from an EMBL/GenBank/DDBJ whole genome shotgun (WGS) entry which is preliminary data.</text>
</comment>
<dbReference type="Pfam" id="PF13855">
    <property type="entry name" value="LRR_8"/>
    <property type="match status" value="2"/>
</dbReference>
<evidence type="ECO:0000313" key="8">
    <source>
        <dbReference type="Proteomes" id="UP000604046"/>
    </source>
</evidence>
<reference evidence="7" key="1">
    <citation type="submission" date="2021-02" db="EMBL/GenBank/DDBJ databases">
        <authorList>
            <person name="Dougan E. K."/>
            <person name="Rhodes N."/>
            <person name="Thang M."/>
            <person name="Chan C."/>
        </authorList>
    </citation>
    <scope>NUCLEOTIDE SEQUENCE</scope>
</reference>
<feature type="transmembrane region" description="Helical" evidence="5">
    <location>
        <begin position="801"/>
        <end position="821"/>
    </location>
</feature>
<feature type="transmembrane region" description="Helical" evidence="5">
    <location>
        <begin position="888"/>
        <end position="910"/>
    </location>
</feature>
<keyword evidence="5" id="KW-1133">Transmembrane helix</keyword>
<dbReference type="FunFam" id="3.80.10.10:FF:000095">
    <property type="entry name" value="LRR receptor-like serine/threonine-protein kinase GSO1"/>
    <property type="match status" value="1"/>
</dbReference>
<accession>A0A812ILC4</accession>
<dbReference type="Gene3D" id="3.80.10.10">
    <property type="entry name" value="Ribonuclease Inhibitor"/>
    <property type="match status" value="3"/>
</dbReference>
<dbReference type="OrthoDB" id="676979at2759"/>
<feature type="transmembrane region" description="Helical" evidence="5">
    <location>
        <begin position="1076"/>
        <end position="1096"/>
    </location>
</feature>
<gene>
    <name evidence="7" type="primary">FLS2</name>
    <name evidence="7" type="ORF">SNAT2548_LOCUS4784</name>
</gene>
<dbReference type="InterPro" id="IPR052592">
    <property type="entry name" value="LRR-RLK"/>
</dbReference>
<keyword evidence="2" id="KW-0677">Repeat</keyword>
<keyword evidence="1" id="KW-0433">Leucine-rich repeat</keyword>
<feature type="transmembrane region" description="Helical" evidence="5">
    <location>
        <begin position="758"/>
        <end position="781"/>
    </location>
</feature>
<dbReference type="Pfam" id="PF00560">
    <property type="entry name" value="LRR_1"/>
    <property type="match status" value="4"/>
</dbReference>
<keyword evidence="8" id="KW-1185">Reference proteome</keyword>
<dbReference type="PANTHER" id="PTHR48054">
    <property type="entry name" value="RECEPTOR KINASE-LIKE PROTEIN XA21"/>
    <property type="match status" value="1"/>
</dbReference>
<dbReference type="SUPFAM" id="SSF52058">
    <property type="entry name" value="L domain-like"/>
    <property type="match status" value="2"/>
</dbReference>